<dbReference type="InterPro" id="IPR004947">
    <property type="entry name" value="DNase_II"/>
</dbReference>
<dbReference type="PANTHER" id="PTHR10858">
    <property type="entry name" value="DEOXYRIBONUCLEASE II"/>
    <property type="match status" value="1"/>
</dbReference>
<dbReference type="CDD" id="cd09121">
    <property type="entry name" value="PLDc_DNaseII_2"/>
    <property type="match status" value="1"/>
</dbReference>
<keyword evidence="2" id="KW-0378">Hydrolase</keyword>
<dbReference type="RefSeq" id="XP_022326000.1">
    <property type="nucleotide sequence ID" value="XM_022470292.1"/>
</dbReference>
<keyword evidence="4" id="KW-1185">Reference proteome</keyword>
<evidence type="ECO:0000256" key="1">
    <source>
        <dbReference type="ARBA" id="ARBA00007527"/>
    </source>
</evidence>
<evidence type="ECO:0000313" key="4">
    <source>
        <dbReference type="Proteomes" id="UP000694844"/>
    </source>
</evidence>
<dbReference type="PANTHER" id="PTHR10858:SF23">
    <property type="entry name" value="DEOXYRIBONUCLEASE II"/>
    <property type="match status" value="1"/>
</dbReference>
<reference evidence="5" key="1">
    <citation type="submission" date="2025-08" db="UniProtKB">
        <authorList>
            <consortium name="RefSeq"/>
        </authorList>
    </citation>
    <scope>IDENTIFICATION</scope>
    <source>
        <tissue evidence="5">Whole sample</tissue>
    </source>
</reference>
<feature type="chain" id="PRO_5034234199" evidence="3">
    <location>
        <begin position="20"/>
        <end position="354"/>
    </location>
</feature>
<comment type="similarity">
    <text evidence="1">Belongs to the DNase II family.</text>
</comment>
<dbReference type="AlphaFoldDB" id="A0A8B8DE81"/>
<evidence type="ECO:0000256" key="3">
    <source>
        <dbReference type="SAM" id="SignalP"/>
    </source>
</evidence>
<dbReference type="CDD" id="cd09120">
    <property type="entry name" value="PLDc_DNaseII_1"/>
    <property type="match status" value="1"/>
</dbReference>
<dbReference type="OrthoDB" id="10261598at2759"/>
<gene>
    <name evidence="5" type="primary">LOC111125975</name>
</gene>
<protein>
    <submittedName>
        <fullName evidence="5">Deoxyribonuclease-2-alpha-like isoform X1</fullName>
    </submittedName>
</protein>
<evidence type="ECO:0000256" key="2">
    <source>
        <dbReference type="ARBA" id="ARBA00022801"/>
    </source>
</evidence>
<dbReference type="Pfam" id="PF03265">
    <property type="entry name" value="DNase_II"/>
    <property type="match status" value="1"/>
</dbReference>
<feature type="signal peptide" evidence="3">
    <location>
        <begin position="1"/>
        <end position="19"/>
    </location>
</feature>
<name>A0A8B8DE81_CRAVI</name>
<evidence type="ECO:0000313" key="5">
    <source>
        <dbReference type="RefSeq" id="XP_022326000.1"/>
    </source>
</evidence>
<dbReference type="GO" id="GO:0004531">
    <property type="term" value="F:deoxyribonuclease II activity"/>
    <property type="evidence" value="ECO:0007669"/>
    <property type="project" value="InterPro"/>
</dbReference>
<dbReference type="Proteomes" id="UP000694844">
    <property type="component" value="Chromosome 3"/>
</dbReference>
<accession>A0A8B8DE81</accession>
<keyword evidence="3" id="KW-0732">Signal</keyword>
<proteinExistence type="inferred from homology"/>
<dbReference type="KEGG" id="cvn:111125975"/>
<organism evidence="4 5">
    <name type="scientific">Crassostrea virginica</name>
    <name type="common">Eastern oyster</name>
    <dbReference type="NCBI Taxonomy" id="6565"/>
    <lineage>
        <taxon>Eukaryota</taxon>
        <taxon>Metazoa</taxon>
        <taxon>Spiralia</taxon>
        <taxon>Lophotrochozoa</taxon>
        <taxon>Mollusca</taxon>
        <taxon>Bivalvia</taxon>
        <taxon>Autobranchia</taxon>
        <taxon>Pteriomorphia</taxon>
        <taxon>Ostreida</taxon>
        <taxon>Ostreoidea</taxon>
        <taxon>Ostreidae</taxon>
        <taxon>Crassostrea</taxon>
    </lineage>
</organism>
<dbReference type="GO" id="GO:0006309">
    <property type="term" value="P:apoptotic DNA fragmentation"/>
    <property type="evidence" value="ECO:0007669"/>
    <property type="project" value="TreeGrafter"/>
</dbReference>
<sequence length="354" mass="40036">MVRDVIVCVALVLVRVSEGFKCLSQSGDPVDWFTVYKLPENHIIGIDRLSYDGVGFYYMDSLSPSWKLSTVGINATGHSVEHTLRQIYKNTTNEYMYAMYNDQPPTGHTSLNHGHTKGVFAYDKTEGFWLIMSIPHFPPERASGFSYPHSGKVYGQSILCVSLPYSSIEEVAKIMTFTYPKFYDSYLPPSFSSENPILTGLLSQHQKHVTSPPYQLETTLHTSDGVVLHNFAKSTDFHKDLYDAYLAPSLQESLFVETWQNGPEKDDLPSNCSVKFEVYNIQIIRFPNGSFKESKDHSKWAVSRTGSWICIGDINRQSTQFHRGGGTMCMSDPRVWKEYTTVIRDVETCGPILG</sequence>
<dbReference type="GeneID" id="111125975"/>